<sequence length="89" mass="9419">MTPIHISVCAALWLSGFLNAGTPLETASTPDNATAPDEKALSKTIRPMALCSSEKCVASSLTLAGSIGPRWNQNTRTRPTTISVTKEMT</sequence>
<gene>
    <name evidence="1" type="ORF">UFOPK3267_01805</name>
</gene>
<proteinExistence type="predicted"/>
<protein>
    <submittedName>
        <fullName evidence="1">Unannotated protein</fullName>
    </submittedName>
</protein>
<accession>A0A6J7C439</accession>
<dbReference type="EMBL" id="CAFBIY010000103">
    <property type="protein sequence ID" value="CAB4851924.1"/>
    <property type="molecule type" value="Genomic_DNA"/>
</dbReference>
<organism evidence="1">
    <name type="scientific">freshwater metagenome</name>
    <dbReference type="NCBI Taxonomy" id="449393"/>
    <lineage>
        <taxon>unclassified sequences</taxon>
        <taxon>metagenomes</taxon>
        <taxon>ecological metagenomes</taxon>
    </lineage>
</organism>
<reference evidence="1" key="1">
    <citation type="submission" date="2020-05" db="EMBL/GenBank/DDBJ databases">
        <authorList>
            <person name="Chiriac C."/>
            <person name="Salcher M."/>
            <person name="Ghai R."/>
            <person name="Kavagutti S V."/>
        </authorList>
    </citation>
    <scope>NUCLEOTIDE SEQUENCE</scope>
</reference>
<name>A0A6J7C439_9ZZZZ</name>
<dbReference type="AlphaFoldDB" id="A0A6J7C439"/>
<evidence type="ECO:0000313" key="1">
    <source>
        <dbReference type="EMBL" id="CAB4851924.1"/>
    </source>
</evidence>